<feature type="region of interest" description="Disordered" evidence="1">
    <location>
        <begin position="1056"/>
        <end position="1080"/>
    </location>
</feature>
<protein>
    <recommendedName>
        <fullName evidence="4">Baseplate protein J-like domain-containing protein</fullName>
    </recommendedName>
</protein>
<feature type="compositionally biased region" description="Basic and acidic residues" evidence="1">
    <location>
        <begin position="678"/>
        <end position="687"/>
    </location>
</feature>
<evidence type="ECO:0000313" key="3">
    <source>
        <dbReference type="Proteomes" id="UP001499895"/>
    </source>
</evidence>
<gene>
    <name evidence="2" type="ORF">GCM10009544_38980</name>
</gene>
<dbReference type="Proteomes" id="UP001499895">
    <property type="component" value="Unassembled WGS sequence"/>
</dbReference>
<reference evidence="3" key="1">
    <citation type="journal article" date="2019" name="Int. J. Syst. Evol. Microbiol.">
        <title>The Global Catalogue of Microorganisms (GCM) 10K type strain sequencing project: providing services to taxonomists for standard genome sequencing and annotation.</title>
        <authorList>
            <consortium name="The Broad Institute Genomics Platform"/>
            <consortium name="The Broad Institute Genome Sequencing Center for Infectious Disease"/>
            <person name="Wu L."/>
            <person name="Ma J."/>
        </authorList>
    </citation>
    <scope>NUCLEOTIDE SEQUENCE [LARGE SCALE GENOMIC DNA]</scope>
    <source>
        <strain evidence="3">JCM 10649</strain>
    </source>
</reference>
<feature type="region of interest" description="Disordered" evidence="1">
    <location>
        <begin position="253"/>
        <end position="275"/>
    </location>
</feature>
<evidence type="ECO:0000313" key="2">
    <source>
        <dbReference type="EMBL" id="GAA0473151.1"/>
    </source>
</evidence>
<name>A0ABP3K784_9ACTN</name>
<feature type="region of interest" description="Disordered" evidence="1">
    <location>
        <begin position="657"/>
        <end position="687"/>
    </location>
</feature>
<evidence type="ECO:0000256" key="1">
    <source>
        <dbReference type="SAM" id="MobiDB-lite"/>
    </source>
</evidence>
<feature type="region of interest" description="Disordered" evidence="1">
    <location>
        <begin position="206"/>
        <end position="226"/>
    </location>
</feature>
<organism evidence="2 3">
    <name type="scientific">Streptomyces stramineus</name>
    <dbReference type="NCBI Taxonomy" id="173861"/>
    <lineage>
        <taxon>Bacteria</taxon>
        <taxon>Bacillati</taxon>
        <taxon>Actinomycetota</taxon>
        <taxon>Actinomycetes</taxon>
        <taxon>Kitasatosporales</taxon>
        <taxon>Streptomycetaceae</taxon>
        <taxon>Streptomyces</taxon>
    </lineage>
</organism>
<dbReference type="EMBL" id="BAAAHB010000043">
    <property type="protein sequence ID" value="GAA0473151.1"/>
    <property type="molecule type" value="Genomic_DNA"/>
</dbReference>
<proteinExistence type="predicted"/>
<comment type="caution">
    <text evidence="2">The sequence shown here is derived from an EMBL/GenBank/DDBJ whole genome shotgun (WGS) entry which is preliminary data.</text>
</comment>
<feature type="region of interest" description="Disordered" evidence="1">
    <location>
        <begin position="142"/>
        <end position="170"/>
    </location>
</feature>
<accession>A0ABP3K784</accession>
<sequence>MPETIRWTVLPDGVTADGKLRLTVLVTPRLTGGTALSAFPGFLQWPRTLLTAYLPALQVAFRGPGGAAATVPTTVQPDRYPPPDNDLWRALFPPQTKVAAPTSVTAAFLAQGIPPTLRSFPGQAVHRQVDALYETAVTTTARSRAFPGGGSEGTRPDGGSDTPPAAAPVPTWDHPDVFDLLVPLTEPIRKLARTVSGSYPLVDGLLEGRGDSGPGAAPPDPYRPRFMDRTRPDYLSRAGMLNFAELYRFYDRTPPPTTPRAAGQEPPPPPPERPDFDFHDACALLADYPELLRRFGLAADLLVTPPPGLADQWQARVVFAADQGHLNLDESLRPWTKLRYAAGARCEPYATDDGFHGRRMLGLGSGDILLTDLDLDGAAMKYVEFARIVEQTPAGSTDPEHQGSTAPEVTAPPALHGAGITVLLDGRDALLAREMEHDARHVAGVDPDGAPLAAAVLEASHLVRGYRVDVGLVDGRTGRVTAWRPLCARTGSYALRRPGAPPVPLQVRPDEGHVKAGAVTQDRTRADHLYVHQALFGWHGWSLAAPLPGRTIGADNRPQVPDPEVSADFPLDTKFRPAPGTLPPLRYGRTYRLRARLVDLAGNSLGPGTDPAGTLEGRATAPHTYRRWEPVPPPVTVPKWAFLEGESEPRMVIRSTVTDDGSPLRPDEWAAQRNGQVPDHERESPVDGLDRRYRSFDERHVSPPKSSLQMAEQHGAYDAAFGPERPAAVRARYFAAASREEGTYLDPVVRRAENPDLVHRPRIRVAKHNVHDTVPLTRLPVPRGDGLRPGEYIVHEDGELVLPYLPDVPVRGVSLRGLPGANPNETYDFPGPWPQARPFRLKIVEGDRSPVWGGPLNRELTVFLPKSTFATVRMSCRIDVADLELFRAWQLLTASKLWNDPATGLPQAKKDELTAASADGENWLITPWTELTLVHAVEKPLKAPECGNLRFGRAAEQTFADVGGEVRTHSASTDRIDIEATWTEWTDDVTESVPRQSDGHDRAGDVTILRGLDNQRFGIRHEFRDTRHRNITYTPVATTRFREYFHPAITARPELITRRGPGSAGPAGEGWPVPSSRRPEPPLVRHLVPTFGWERSVDHQAHRVTQVRRHAGLRVHLGRPWFSSGDDELLAVVLDPGGATDPRLPDELVTRYGIDPVWADGTALPRPTAEHFPNAVLTAADVALAEPVAGATEAVTVVAFEPVYDKRQKLWRCDIDVDLGPTAGGTAYFPYVRLALARYQPHSVDPLHLSKVVTAEFSQLVPDRTVTAAMTEDGRIGVELSGPVTVDEVGELVGPGVPGMAASRRVTATIQRRALGSGDLDWAATGPAVTLGCVQRGTGFAWTGVLTPPPPQLPVLSLYRLVIEEHETYRTDPTTATGTVTAGGVAHPVGHRLIHADTFRLTTTVLGRVVLQE</sequence>
<keyword evidence="3" id="KW-1185">Reference proteome</keyword>
<evidence type="ECO:0008006" key="4">
    <source>
        <dbReference type="Google" id="ProtNLM"/>
    </source>
</evidence>
<feature type="region of interest" description="Disordered" evidence="1">
    <location>
        <begin position="393"/>
        <end position="412"/>
    </location>
</feature>
<dbReference type="RefSeq" id="WP_344092364.1">
    <property type="nucleotide sequence ID" value="NZ_BAAAHB010000043.1"/>
</dbReference>